<dbReference type="Pfam" id="PF01636">
    <property type="entry name" value="APH"/>
    <property type="match status" value="1"/>
</dbReference>
<proteinExistence type="predicted"/>
<gene>
    <name evidence="2" type="ORF">KQI42_14380</name>
</gene>
<dbReference type="InterPro" id="IPR050249">
    <property type="entry name" value="Pseudomonas-type_ThrB"/>
</dbReference>
<reference evidence="2 3" key="1">
    <citation type="submission" date="2021-06" db="EMBL/GenBank/DDBJ databases">
        <authorList>
            <person name="Sun Q."/>
            <person name="Li D."/>
        </authorList>
    </citation>
    <scope>NUCLEOTIDE SEQUENCE [LARGE SCALE GENOMIC DNA]</scope>
    <source>
        <strain evidence="2 3">MSJ-40</strain>
    </source>
</reference>
<accession>A0ABS6E9I6</accession>
<evidence type="ECO:0000313" key="2">
    <source>
        <dbReference type="EMBL" id="MBU5439206.1"/>
    </source>
</evidence>
<dbReference type="RefSeq" id="WP_216520904.1">
    <property type="nucleotide sequence ID" value="NZ_JAHLPM010000012.1"/>
</dbReference>
<feature type="domain" description="Aminoglycoside phosphotransferase" evidence="1">
    <location>
        <begin position="38"/>
        <end position="246"/>
    </location>
</feature>
<dbReference type="PANTHER" id="PTHR21064">
    <property type="entry name" value="AMINOGLYCOSIDE PHOSPHOTRANSFERASE DOMAIN-CONTAINING PROTEIN-RELATED"/>
    <property type="match status" value="1"/>
</dbReference>
<evidence type="ECO:0000313" key="3">
    <source>
        <dbReference type="Proteomes" id="UP000749471"/>
    </source>
</evidence>
<dbReference type="PANTHER" id="PTHR21064:SF6">
    <property type="entry name" value="AMINOGLYCOSIDE PHOSPHOTRANSFERASE DOMAIN-CONTAINING PROTEIN"/>
    <property type="match status" value="1"/>
</dbReference>
<evidence type="ECO:0000259" key="1">
    <source>
        <dbReference type="Pfam" id="PF01636"/>
    </source>
</evidence>
<name>A0ABS6E9I6_9FIRM</name>
<dbReference type="InterPro" id="IPR002575">
    <property type="entry name" value="Aminoglycoside_PTrfase"/>
</dbReference>
<organism evidence="2 3">
    <name type="scientific">Tissierella simiarum</name>
    <dbReference type="NCBI Taxonomy" id="2841534"/>
    <lineage>
        <taxon>Bacteria</taxon>
        <taxon>Bacillati</taxon>
        <taxon>Bacillota</taxon>
        <taxon>Tissierellia</taxon>
        <taxon>Tissierellales</taxon>
        <taxon>Tissierellaceae</taxon>
        <taxon>Tissierella</taxon>
    </lineage>
</organism>
<protein>
    <submittedName>
        <fullName evidence="2">Phosphotransferase</fullName>
    </submittedName>
</protein>
<dbReference type="EMBL" id="JAHLPM010000012">
    <property type="protein sequence ID" value="MBU5439206.1"/>
    <property type="molecule type" value="Genomic_DNA"/>
</dbReference>
<sequence>MLKLKYLFDNRDLAKMILENWEYDLSSLGMLDYYRISSNAVYPFQYNGQTRILRFSPVEEKDKNNLIGELDFIRYLRLKEYPALKTVVSKNNKEFMEISTPWGNYFAVVFERVLGNSLDNIDYTEEICRKHGRYLGKLHSLSSEYNPNKKFRWSYEDVLEWIEKELLSFPNEAIAKQEAKILKEYLSKLPKNDQVFGLIHYDFELDNVFYSQSTDTLSIIDFDDSMYHWYVMDIVQALDNIKEEIDCGDFSIMKENFIKGYREEFDISDEMLLRIPIFRRFANLYGYSRVLRSSAEIWDNEPEWLVDLRDKLRDAMEECSIFFGKPIE</sequence>
<comment type="caution">
    <text evidence="2">The sequence shown here is derived from an EMBL/GenBank/DDBJ whole genome shotgun (WGS) entry which is preliminary data.</text>
</comment>
<dbReference type="Proteomes" id="UP000749471">
    <property type="component" value="Unassembled WGS sequence"/>
</dbReference>
<keyword evidence="3" id="KW-1185">Reference proteome</keyword>